<comment type="caution">
    <text evidence="1">The sequence shown here is derived from an EMBL/GenBank/DDBJ whole genome shotgun (WGS) entry which is preliminary data.</text>
</comment>
<dbReference type="InterPro" id="IPR006597">
    <property type="entry name" value="Sel1-like"/>
</dbReference>
<dbReference type="Pfam" id="PF08238">
    <property type="entry name" value="Sel1"/>
    <property type="match status" value="5"/>
</dbReference>
<accession>A0ABP3PM23</accession>
<name>A0ABP3PM23_9PROT</name>
<dbReference type="Proteomes" id="UP001499951">
    <property type="component" value="Unassembled WGS sequence"/>
</dbReference>
<protein>
    <recommendedName>
        <fullName evidence="3">Sel1 repeat family protein</fullName>
    </recommendedName>
</protein>
<organism evidence="1 2">
    <name type="scientific">Rhizomicrobium electricum</name>
    <dbReference type="NCBI Taxonomy" id="480070"/>
    <lineage>
        <taxon>Bacteria</taxon>
        <taxon>Pseudomonadati</taxon>
        <taxon>Pseudomonadota</taxon>
        <taxon>Alphaproteobacteria</taxon>
        <taxon>Micropepsales</taxon>
        <taxon>Micropepsaceae</taxon>
        <taxon>Rhizomicrobium</taxon>
    </lineage>
</organism>
<dbReference type="SUPFAM" id="SSF81901">
    <property type="entry name" value="HCP-like"/>
    <property type="match status" value="1"/>
</dbReference>
<evidence type="ECO:0000313" key="1">
    <source>
        <dbReference type="EMBL" id="GAA0566124.1"/>
    </source>
</evidence>
<dbReference type="EMBL" id="BAAADD010000003">
    <property type="protein sequence ID" value="GAA0566124.1"/>
    <property type="molecule type" value="Genomic_DNA"/>
</dbReference>
<gene>
    <name evidence="1" type="ORF">GCM10008942_13180</name>
</gene>
<evidence type="ECO:0000313" key="2">
    <source>
        <dbReference type="Proteomes" id="UP001499951"/>
    </source>
</evidence>
<evidence type="ECO:0008006" key="3">
    <source>
        <dbReference type="Google" id="ProtNLM"/>
    </source>
</evidence>
<dbReference type="Gene3D" id="1.25.40.10">
    <property type="entry name" value="Tetratricopeptide repeat domain"/>
    <property type="match status" value="2"/>
</dbReference>
<sequence>MQNVTLISKARFKCESPDAVESETLSDDFVMPEVQQAAGGAKVQYERWKVSLCGHVEPFVVGYRSSPNGRTMFLVSQGDSKEKPSALLVIEDPEIHRNRIAAENGDPNAQFALGLAYQQGSSVPVDYAQAADWYAKAAAAGHVAAEGRLGELYERGAGVEKNLAKAVALFRKAAEGGDPVGQLDLGTAYVNGSGVPQDYNQALAWYQKSAAQSNPKAQYDIGAMYMKGVGVAKDYAVALQWFRKSAAAGEARGQFALGYMYQMGWGVEQDYAEARAWYEKAAAQGDDIAIQYLARLKASGH</sequence>
<proteinExistence type="predicted"/>
<dbReference type="InterPro" id="IPR050767">
    <property type="entry name" value="Sel1_AlgK"/>
</dbReference>
<reference evidence="2" key="1">
    <citation type="journal article" date="2019" name="Int. J. Syst. Evol. Microbiol.">
        <title>The Global Catalogue of Microorganisms (GCM) 10K type strain sequencing project: providing services to taxonomists for standard genome sequencing and annotation.</title>
        <authorList>
            <consortium name="The Broad Institute Genomics Platform"/>
            <consortium name="The Broad Institute Genome Sequencing Center for Infectious Disease"/>
            <person name="Wu L."/>
            <person name="Ma J."/>
        </authorList>
    </citation>
    <scope>NUCLEOTIDE SEQUENCE [LARGE SCALE GENOMIC DNA]</scope>
    <source>
        <strain evidence="2">JCM 15089</strain>
    </source>
</reference>
<dbReference type="PANTHER" id="PTHR11102">
    <property type="entry name" value="SEL-1-LIKE PROTEIN"/>
    <property type="match status" value="1"/>
</dbReference>
<dbReference type="SMART" id="SM00671">
    <property type="entry name" value="SEL1"/>
    <property type="match status" value="5"/>
</dbReference>
<dbReference type="InterPro" id="IPR011990">
    <property type="entry name" value="TPR-like_helical_dom_sf"/>
</dbReference>
<dbReference type="PANTHER" id="PTHR11102:SF160">
    <property type="entry name" value="ERAD-ASSOCIATED E3 UBIQUITIN-PROTEIN LIGASE COMPONENT HRD3"/>
    <property type="match status" value="1"/>
</dbReference>
<keyword evidence="2" id="KW-1185">Reference proteome</keyword>